<gene>
    <name evidence="3" type="ORF">H4N64_27910</name>
</gene>
<keyword evidence="2" id="KW-0732">Signal</keyword>
<feature type="region of interest" description="Disordered" evidence="1">
    <location>
        <begin position="21"/>
        <end position="159"/>
    </location>
</feature>
<dbReference type="AlphaFoldDB" id="A0A7X1J6Y6"/>
<sequence>MLLATAAASTVLVLGAPGAYAAGDEWDQTDSSHSKESEKEYSKESEKESEKEYSKESEEGSEKEYSKESEEGSEKEYSKDSNHESPWGGMHTGGGALTMVNEDDWGTAKDPKYDPETYKEKDSEDSGSAKKDEHSWSGKHEKPSGGMHTGGGGLASPAVNAGGLAVLALAGTGLYVARRKKSAGSVA</sequence>
<feature type="compositionally biased region" description="Basic and acidic residues" evidence="1">
    <location>
        <begin position="106"/>
        <end position="143"/>
    </location>
</feature>
<evidence type="ECO:0000313" key="3">
    <source>
        <dbReference type="EMBL" id="MBC2905338.1"/>
    </source>
</evidence>
<evidence type="ECO:0008006" key="5">
    <source>
        <dbReference type="Google" id="ProtNLM"/>
    </source>
</evidence>
<organism evidence="3 4">
    <name type="scientific">Streptomyces cupreus</name>
    <dbReference type="NCBI Taxonomy" id="2759956"/>
    <lineage>
        <taxon>Bacteria</taxon>
        <taxon>Bacillati</taxon>
        <taxon>Actinomycetota</taxon>
        <taxon>Actinomycetes</taxon>
        <taxon>Kitasatosporales</taxon>
        <taxon>Streptomycetaceae</taxon>
        <taxon>Streptomyces</taxon>
    </lineage>
</organism>
<feature type="chain" id="PRO_5031148156" description="LPXTG cell wall anchor domain-containing protein" evidence="2">
    <location>
        <begin position="22"/>
        <end position="187"/>
    </location>
</feature>
<feature type="signal peptide" evidence="2">
    <location>
        <begin position="1"/>
        <end position="21"/>
    </location>
</feature>
<comment type="caution">
    <text evidence="3">The sequence shown here is derived from an EMBL/GenBank/DDBJ whole genome shotgun (WGS) entry which is preliminary data.</text>
</comment>
<accession>A0A7X1J6Y6</accession>
<evidence type="ECO:0000313" key="4">
    <source>
        <dbReference type="Proteomes" id="UP000584670"/>
    </source>
</evidence>
<dbReference type="EMBL" id="JACMSF010000035">
    <property type="protein sequence ID" value="MBC2905338.1"/>
    <property type="molecule type" value="Genomic_DNA"/>
</dbReference>
<feature type="compositionally biased region" description="Basic and acidic residues" evidence="1">
    <location>
        <begin position="30"/>
        <end position="83"/>
    </location>
</feature>
<keyword evidence="4" id="KW-1185">Reference proteome</keyword>
<evidence type="ECO:0000256" key="1">
    <source>
        <dbReference type="SAM" id="MobiDB-lite"/>
    </source>
</evidence>
<reference evidence="3 4" key="1">
    <citation type="submission" date="2020-08" db="EMBL/GenBank/DDBJ databases">
        <title>Streptomyces sp. PSKA01 genome sequencing and assembly.</title>
        <authorList>
            <person name="Mandal S."/>
            <person name="Maiti P.K."/>
            <person name="Das P."/>
        </authorList>
    </citation>
    <scope>NUCLEOTIDE SEQUENCE [LARGE SCALE GENOMIC DNA]</scope>
    <source>
        <strain evidence="3 4">PSKA01</strain>
    </source>
</reference>
<protein>
    <recommendedName>
        <fullName evidence="5">LPXTG cell wall anchor domain-containing protein</fullName>
    </recommendedName>
</protein>
<dbReference type="RefSeq" id="WP_186285195.1">
    <property type="nucleotide sequence ID" value="NZ_JACMSF010000035.1"/>
</dbReference>
<evidence type="ECO:0000256" key="2">
    <source>
        <dbReference type="SAM" id="SignalP"/>
    </source>
</evidence>
<proteinExistence type="predicted"/>
<name>A0A7X1J6Y6_9ACTN</name>
<dbReference type="Proteomes" id="UP000584670">
    <property type="component" value="Unassembled WGS sequence"/>
</dbReference>